<keyword evidence="2" id="KW-0805">Transcription regulation</keyword>
<dbReference type="InterPro" id="IPR036388">
    <property type="entry name" value="WH-like_DNA-bd_sf"/>
</dbReference>
<dbReference type="EMBL" id="BOPV01000001">
    <property type="protein sequence ID" value="GIL38065.1"/>
    <property type="molecule type" value="Genomic_DNA"/>
</dbReference>
<accession>A0A8S8X9R4</accession>
<protein>
    <submittedName>
        <fullName evidence="6">LysR family transcriptional regulator</fullName>
    </submittedName>
</protein>
<feature type="domain" description="HTH lysR-type" evidence="5">
    <location>
        <begin position="5"/>
        <end position="62"/>
    </location>
</feature>
<evidence type="ECO:0000313" key="6">
    <source>
        <dbReference type="EMBL" id="GIL38065.1"/>
    </source>
</evidence>
<evidence type="ECO:0000259" key="5">
    <source>
        <dbReference type="PROSITE" id="PS50931"/>
    </source>
</evidence>
<comment type="caution">
    <text evidence="6">The sequence shown here is derived from an EMBL/GenBank/DDBJ whole genome shotgun (WGS) entry which is preliminary data.</text>
</comment>
<dbReference type="Gene3D" id="1.10.10.10">
    <property type="entry name" value="Winged helix-like DNA-binding domain superfamily/Winged helix DNA-binding domain"/>
    <property type="match status" value="1"/>
</dbReference>
<organism evidence="6 7">
    <name type="scientific">Roseiterribacter gracilis</name>
    <dbReference type="NCBI Taxonomy" id="2812848"/>
    <lineage>
        <taxon>Bacteria</taxon>
        <taxon>Pseudomonadati</taxon>
        <taxon>Pseudomonadota</taxon>
        <taxon>Alphaproteobacteria</taxon>
        <taxon>Rhodospirillales</taxon>
        <taxon>Roseiterribacteraceae</taxon>
        <taxon>Roseiterribacter</taxon>
    </lineage>
</organism>
<dbReference type="PANTHER" id="PTHR30537">
    <property type="entry name" value="HTH-TYPE TRANSCRIPTIONAL REGULATOR"/>
    <property type="match status" value="1"/>
</dbReference>
<dbReference type="SUPFAM" id="SSF46785">
    <property type="entry name" value="Winged helix' DNA-binding domain"/>
    <property type="match status" value="1"/>
</dbReference>
<dbReference type="InterPro" id="IPR005119">
    <property type="entry name" value="LysR_subst-bd"/>
</dbReference>
<dbReference type="InterPro" id="IPR058163">
    <property type="entry name" value="LysR-type_TF_proteobact-type"/>
</dbReference>
<dbReference type="PROSITE" id="PS50931">
    <property type="entry name" value="HTH_LYSR"/>
    <property type="match status" value="1"/>
</dbReference>
<dbReference type="PANTHER" id="PTHR30537:SF79">
    <property type="entry name" value="TRANSCRIPTIONAL REGULATOR-RELATED"/>
    <property type="match status" value="1"/>
</dbReference>
<dbReference type="SUPFAM" id="SSF53850">
    <property type="entry name" value="Periplasmic binding protein-like II"/>
    <property type="match status" value="1"/>
</dbReference>
<dbReference type="InterPro" id="IPR036390">
    <property type="entry name" value="WH_DNA-bd_sf"/>
</dbReference>
<dbReference type="Proteomes" id="UP000681075">
    <property type="component" value="Unassembled WGS sequence"/>
</dbReference>
<dbReference type="AlphaFoldDB" id="A0A8S8X9R4"/>
<keyword evidence="4" id="KW-0804">Transcription</keyword>
<dbReference type="GO" id="GO:0003700">
    <property type="term" value="F:DNA-binding transcription factor activity"/>
    <property type="evidence" value="ECO:0007669"/>
    <property type="project" value="InterPro"/>
</dbReference>
<keyword evidence="3" id="KW-0238">DNA-binding</keyword>
<dbReference type="CDD" id="cd08432">
    <property type="entry name" value="PBP2_GcdR_TrpI_HvrB_AmpR_like"/>
    <property type="match status" value="1"/>
</dbReference>
<evidence type="ECO:0000256" key="1">
    <source>
        <dbReference type="ARBA" id="ARBA00009437"/>
    </source>
</evidence>
<reference evidence="6" key="1">
    <citation type="submission" date="2021-02" db="EMBL/GenBank/DDBJ databases">
        <title>Genome sequence of Rhodospirillales sp. strain TMPK1 isolated from soil.</title>
        <authorList>
            <person name="Nakai R."/>
            <person name="Kusada H."/>
            <person name="Tamaki H."/>
        </authorList>
    </citation>
    <scope>NUCLEOTIDE SEQUENCE</scope>
    <source>
        <strain evidence="6">TMPK1</strain>
    </source>
</reference>
<evidence type="ECO:0000313" key="7">
    <source>
        <dbReference type="Proteomes" id="UP000681075"/>
    </source>
</evidence>
<keyword evidence="7" id="KW-1185">Reference proteome</keyword>
<dbReference type="GO" id="GO:0006351">
    <property type="term" value="P:DNA-templated transcription"/>
    <property type="evidence" value="ECO:0007669"/>
    <property type="project" value="TreeGrafter"/>
</dbReference>
<sequence length="294" mass="32705">MEQLPSIQTLRAFDAAARHGSYSAAANELALTHGAISHRIRELETRLGVRLFKRTKTGMVPTRDAVTLLTQCRQALQLLERTFPDKPKRGRSRLVVSVHPTLATRWLVSRMLDFAQEMPSTDVEIRSTADIGDFLAAGIDIALRYGPGGWPNGVDERLADEILFPVCAPKYKRDHKIERPGDLRRARLLRHAWQPWSPWLRAARLRLPEPSGGINLSDSAMVLEAAAAGRGVALARGLLVADDLESGRLVRLFDTQVPDVYGYYVVWRAGEAPAGVALQFKHWLKDAMKESSLA</sequence>
<name>A0A8S8X9R4_9PROT</name>
<dbReference type="Pfam" id="PF00126">
    <property type="entry name" value="HTH_1"/>
    <property type="match status" value="1"/>
</dbReference>
<dbReference type="GO" id="GO:0043565">
    <property type="term" value="F:sequence-specific DNA binding"/>
    <property type="evidence" value="ECO:0007669"/>
    <property type="project" value="TreeGrafter"/>
</dbReference>
<proteinExistence type="inferred from homology"/>
<dbReference type="Pfam" id="PF03466">
    <property type="entry name" value="LysR_substrate"/>
    <property type="match status" value="1"/>
</dbReference>
<dbReference type="RefSeq" id="WP_420240982.1">
    <property type="nucleotide sequence ID" value="NZ_BOPV01000001.1"/>
</dbReference>
<evidence type="ECO:0000256" key="4">
    <source>
        <dbReference type="ARBA" id="ARBA00023163"/>
    </source>
</evidence>
<evidence type="ECO:0000256" key="3">
    <source>
        <dbReference type="ARBA" id="ARBA00023125"/>
    </source>
</evidence>
<evidence type="ECO:0000256" key="2">
    <source>
        <dbReference type="ARBA" id="ARBA00023015"/>
    </source>
</evidence>
<dbReference type="Gene3D" id="3.40.190.10">
    <property type="entry name" value="Periplasmic binding protein-like II"/>
    <property type="match status" value="2"/>
</dbReference>
<comment type="similarity">
    <text evidence="1">Belongs to the LysR transcriptional regulatory family.</text>
</comment>
<gene>
    <name evidence="6" type="ORF">TMPK1_03020</name>
</gene>
<dbReference type="InterPro" id="IPR000847">
    <property type="entry name" value="LysR_HTH_N"/>
</dbReference>
<dbReference type="PRINTS" id="PR00039">
    <property type="entry name" value="HTHLYSR"/>
</dbReference>